<dbReference type="GO" id="GO:0003676">
    <property type="term" value="F:nucleic acid binding"/>
    <property type="evidence" value="ECO:0007669"/>
    <property type="project" value="InterPro"/>
</dbReference>
<protein>
    <submittedName>
        <fullName evidence="2">Integrase, catalytic core</fullName>
    </submittedName>
</protein>
<dbReference type="Proteomes" id="UP000325315">
    <property type="component" value="Unassembled WGS sequence"/>
</dbReference>
<dbReference type="EMBL" id="SMMG02000001">
    <property type="protein sequence ID" value="KAA3488472.1"/>
    <property type="molecule type" value="Genomic_DNA"/>
</dbReference>
<organism evidence="2 3">
    <name type="scientific">Gossypium australe</name>
    <dbReference type="NCBI Taxonomy" id="47621"/>
    <lineage>
        <taxon>Eukaryota</taxon>
        <taxon>Viridiplantae</taxon>
        <taxon>Streptophyta</taxon>
        <taxon>Embryophyta</taxon>
        <taxon>Tracheophyta</taxon>
        <taxon>Spermatophyta</taxon>
        <taxon>Magnoliopsida</taxon>
        <taxon>eudicotyledons</taxon>
        <taxon>Gunneridae</taxon>
        <taxon>Pentapetalae</taxon>
        <taxon>rosids</taxon>
        <taxon>malvids</taxon>
        <taxon>Malvales</taxon>
        <taxon>Malvaceae</taxon>
        <taxon>Malvoideae</taxon>
        <taxon>Gossypium</taxon>
    </lineage>
</organism>
<dbReference type="Gene3D" id="3.30.420.10">
    <property type="entry name" value="Ribonuclease H-like superfamily/Ribonuclease H"/>
    <property type="match status" value="1"/>
</dbReference>
<dbReference type="InterPro" id="IPR036397">
    <property type="entry name" value="RNaseH_sf"/>
</dbReference>
<dbReference type="AlphaFoldDB" id="A0A5B6X5R9"/>
<dbReference type="Pfam" id="PF25597">
    <property type="entry name" value="SH3_retrovirus"/>
    <property type="match status" value="1"/>
</dbReference>
<evidence type="ECO:0000313" key="3">
    <source>
        <dbReference type="Proteomes" id="UP000325315"/>
    </source>
</evidence>
<dbReference type="SUPFAM" id="SSF53098">
    <property type="entry name" value="Ribonuclease H-like"/>
    <property type="match status" value="1"/>
</dbReference>
<keyword evidence="3" id="KW-1185">Reference proteome</keyword>
<accession>A0A5B6X5R9</accession>
<gene>
    <name evidence="2" type="ORF">EPI10_032224</name>
</gene>
<proteinExistence type="predicted"/>
<name>A0A5B6X5R9_9ROSI</name>
<evidence type="ECO:0000259" key="1">
    <source>
        <dbReference type="Pfam" id="PF25597"/>
    </source>
</evidence>
<dbReference type="OrthoDB" id="992892at2759"/>
<dbReference type="InterPro" id="IPR012337">
    <property type="entry name" value="RNaseH-like_sf"/>
</dbReference>
<feature type="domain" description="Retroviral polymerase SH3-like" evidence="1">
    <location>
        <begin position="25"/>
        <end position="76"/>
    </location>
</feature>
<reference evidence="3" key="1">
    <citation type="journal article" date="2019" name="Plant Biotechnol. J.">
        <title>Genome sequencing of the Australian wild diploid species Gossypium australe highlights disease resistance and delayed gland morphogenesis.</title>
        <authorList>
            <person name="Cai Y."/>
            <person name="Cai X."/>
            <person name="Wang Q."/>
            <person name="Wang P."/>
            <person name="Zhang Y."/>
            <person name="Cai C."/>
            <person name="Xu Y."/>
            <person name="Wang K."/>
            <person name="Zhou Z."/>
            <person name="Wang C."/>
            <person name="Geng S."/>
            <person name="Li B."/>
            <person name="Dong Q."/>
            <person name="Hou Y."/>
            <person name="Wang H."/>
            <person name="Ai P."/>
            <person name="Liu Z."/>
            <person name="Yi F."/>
            <person name="Sun M."/>
            <person name="An G."/>
            <person name="Cheng J."/>
            <person name="Zhang Y."/>
            <person name="Shi Q."/>
            <person name="Xie Y."/>
            <person name="Shi X."/>
            <person name="Chang Y."/>
            <person name="Huang F."/>
            <person name="Chen Y."/>
            <person name="Hong S."/>
            <person name="Mi L."/>
            <person name="Sun Q."/>
            <person name="Zhang L."/>
            <person name="Zhou B."/>
            <person name="Peng R."/>
            <person name="Zhang X."/>
            <person name="Liu F."/>
        </authorList>
    </citation>
    <scope>NUCLEOTIDE SEQUENCE [LARGE SCALE GENOMIC DNA]</scope>
    <source>
        <strain evidence="3">cv. PA1801</strain>
    </source>
</reference>
<sequence>MVRSDNGAEYTSEKFEKFYKEFGVHHQLKEKRSKLDNRSQPRIFAGYSSAKKGYRIYNYFTKKVIISRDVKFDERKI</sequence>
<evidence type="ECO:0000313" key="2">
    <source>
        <dbReference type="EMBL" id="KAA3488472.1"/>
    </source>
</evidence>
<comment type="caution">
    <text evidence="2">The sequence shown here is derived from an EMBL/GenBank/DDBJ whole genome shotgun (WGS) entry which is preliminary data.</text>
</comment>
<dbReference type="InterPro" id="IPR057670">
    <property type="entry name" value="SH3_retrovirus"/>
</dbReference>